<keyword evidence="3" id="KW-1185">Reference proteome</keyword>
<dbReference type="RefSeq" id="WP_194263359.1">
    <property type="nucleotide sequence ID" value="NZ_JABCQH010000018.1"/>
</dbReference>
<evidence type="ECO:0000256" key="1">
    <source>
        <dbReference type="SAM" id="SignalP"/>
    </source>
</evidence>
<feature type="chain" id="PRO_5045912095" description="Glycoside hydrolase family 42 N-terminal domain-containing protein" evidence="1">
    <location>
        <begin position="39"/>
        <end position="700"/>
    </location>
</feature>
<sequence>MTLNFTSALRIGMTVATKTRLFPLLLAGAMLAAPPVFAQSLPLWKSYTQTGNIRDIVPSAGNDNSVAAWLGKKADTQNGRLQNPVINQRVLTTGPLQMSDIDTNYVLGTKLCGTSPLLGLMTTTTNPLGLIQPGNFAKLADTRAVSYWLNSGGATLLSEGWADGTGANASAAPNADVNAYIAQAQATGVQIIEADLNPWFTPSVPAADYSYATEGQLTSNAIFYKPDSDTATIPGGKTTQTLWARGLRPSIVFLNINFNSDFQAPTATSNHSDAFVSAAQSAISDIPKYLTSVRQVVPFLFVGYNPAQHSSSFDPLVEFAQDPYYQNDRSFYKSAGAISIDSPPSMTMGRLNGGRFVGDRIAPYLPDAYLRFIAGEAIWAKQNGIAVYWFSSPFQQDSTGTNQYGYDTLFHENTVALARYLAAHAVSGVNALPNYWMIGQYSNSALSNSIGRETDYESISSVMLEMSSATFTDRDHVNTTVDALMAAPGGKCPTVASFAGVQSGNPTMVRIQGSAPSVASASRYGINDVEDGLLIADQGGLKFADSVYDNSRSANQSVATVKGLADPNGNRGLLWTTRQFEEYGDGYHIDTYGAGFNGYNADGTPKIDPTDINAMIRATYFGGHFGFYFYAPNQGAMALDISRDRANFNVPVQIPNWSKAAILGDATPMDGMIINDLDDHVPVIYENGKWYPMQLGAALQ</sequence>
<accession>A0ABR9Z0H3</accession>
<dbReference type="EMBL" id="JABCQH010000018">
    <property type="protein sequence ID" value="MBF0889612.1"/>
    <property type="molecule type" value="Genomic_DNA"/>
</dbReference>
<feature type="signal peptide" evidence="1">
    <location>
        <begin position="1"/>
        <end position="38"/>
    </location>
</feature>
<protein>
    <recommendedName>
        <fullName evidence="4">Glycoside hydrolase family 42 N-terminal domain-containing protein</fullName>
    </recommendedName>
</protein>
<reference evidence="2 3" key="2">
    <citation type="submission" date="2020-11" db="EMBL/GenBank/DDBJ databases">
        <title>Description of novel Gluconobacter species.</title>
        <authorList>
            <person name="Cleenwerck I."/>
            <person name="Cnockaert M."/>
            <person name="Borremans W."/>
            <person name="Wieme A.D."/>
            <person name="De Vuyst L."/>
            <person name="Vandamme P."/>
        </authorList>
    </citation>
    <scope>NUCLEOTIDE SEQUENCE [LARGE SCALE GENOMIC DNA]</scope>
    <source>
        <strain evidence="2 3">LMG 1745</strain>
    </source>
</reference>
<gene>
    <name evidence="2" type="ORF">HKD19_13800</name>
</gene>
<reference evidence="3" key="1">
    <citation type="submission" date="2020-04" db="EMBL/GenBank/DDBJ databases">
        <title>Description of novel Gluconacetobacter.</title>
        <authorList>
            <person name="Sombolestani A."/>
        </authorList>
    </citation>
    <scope>NUCLEOTIDE SEQUENCE [LARGE SCALE GENOMIC DNA]</scope>
    <source>
        <strain evidence="3">LMG 1745</strain>
    </source>
</reference>
<name>A0ABR9Z0H3_9PROT</name>
<evidence type="ECO:0000313" key="3">
    <source>
        <dbReference type="Proteomes" id="UP000662701"/>
    </source>
</evidence>
<evidence type="ECO:0000313" key="2">
    <source>
        <dbReference type="EMBL" id="MBF0889612.1"/>
    </source>
</evidence>
<proteinExistence type="predicted"/>
<dbReference type="Proteomes" id="UP000662701">
    <property type="component" value="Unassembled WGS sequence"/>
</dbReference>
<keyword evidence="1" id="KW-0732">Signal</keyword>
<comment type="caution">
    <text evidence="2">The sequence shown here is derived from an EMBL/GenBank/DDBJ whole genome shotgun (WGS) entry which is preliminary data.</text>
</comment>
<organism evidence="2 3">
    <name type="scientific">Gluconobacter cadivus</name>
    <dbReference type="NCBI Taxonomy" id="2728101"/>
    <lineage>
        <taxon>Bacteria</taxon>
        <taxon>Pseudomonadati</taxon>
        <taxon>Pseudomonadota</taxon>
        <taxon>Alphaproteobacteria</taxon>
        <taxon>Acetobacterales</taxon>
        <taxon>Acetobacteraceae</taxon>
        <taxon>Gluconobacter</taxon>
    </lineage>
</organism>
<evidence type="ECO:0008006" key="4">
    <source>
        <dbReference type="Google" id="ProtNLM"/>
    </source>
</evidence>